<name>A0AAQ3DMB3_9MOLU</name>
<evidence type="ECO:0000313" key="2">
    <source>
        <dbReference type="EMBL" id="WFQ95230.1"/>
    </source>
</evidence>
<reference evidence="2" key="1">
    <citation type="submission" date="2022-11" db="EMBL/GenBank/DDBJ databases">
        <title>Comparative genomic analysis of Mycoplasma feriruminatoris and the Mycoplasma mycoides cluster.</title>
        <authorList>
            <person name="Baby V."/>
            <person name="Ambroset C."/>
            <person name="Gaurivaud P."/>
            <person name="Boury C."/>
            <person name="Guichoux E."/>
            <person name="Lartigue C."/>
            <person name="Tardy F."/>
            <person name="Sirand-Pugnet P."/>
        </authorList>
    </citation>
    <scope>NUCLEOTIDE SEQUENCE</scope>
    <source>
        <strain evidence="2">L15407</strain>
    </source>
</reference>
<organism evidence="2 3">
    <name type="scientific">Mycoplasma feriruminatoris</name>
    <dbReference type="NCBI Taxonomy" id="1179777"/>
    <lineage>
        <taxon>Bacteria</taxon>
        <taxon>Bacillati</taxon>
        <taxon>Mycoplasmatota</taxon>
        <taxon>Mollicutes</taxon>
        <taxon>Mycoplasmataceae</taxon>
        <taxon>Mycoplasma</taxon>
    </lineage>
</organism>
<dbReference type="EMBL" id="CP113499">
    <property type="protein sequence ID" value="WFQ95230.1"/>
    <property type="molecule type" value="Genomic_DNA"/>
</dbReference>
<dbReference type="Proteomes" id="UP001178740">
    <property type="component" value="Chromosome"/>
</dbReference>
<protein>
    <submittedName>
        <fullName evidence="2">TIGR04561 family membrane protein</fullName>
    </submittedName>
</protein>
<accession>A0AAQ3DMB3</accession>
<dbReference type="RefSeq" id="WP_278288686.1">
    <property type="nucleotide sequence ID" value="NZ_CP113497.1"/>
</dbReference>
<dbReference type="AlphaFoldDB" id="A0AAQ3DMB3"/>
<keyword evidence="1" id="KW-1133">Transmembrane helix</keyword>
<keyword evidence="1" id="KW-0812">Transmembrane</keyword>
<keyword evidence="1" id="KW-0472">Membrane</keyword>
<gene>
    <name evidence="2" type="ORF">MFERI15407_00487</name>
</gene>
<evidence type="ECO:0000256" key="1">
    <source>
        <dbReference type="SAM" id="Phobius"/>
    </source>
</evidence>
<evidence type="ECO:0000313" key="3">
    <source>
        <dbReference type="Proteomes" id="UP001178740"/>
    </source>
</evidence>
<dbReference type="NCBIfam" id="TIGR04561">
    <property type="entry name" value="membra_charge"/>
    <property type="match status" value="1"/>
</dbReference>
<proteinExistence type="predicted"/>
<sequence>MTNLYIYTNNFKPIEVFGIAIPFWVIATVFGTIASLALIIFLLNFLVRKIKIIKNKKDNKSSNKTDQNNQNINDKKPIELEVNIIDEEIKQVLKQEKQNQEN</sequence>
<dbReference type="InterPro" id="IPR030825">
    <property type="entry name" value="Integral_membrane"/>
</dbReference>
<feature type="transmembrane region" description="Helical" evidence="1">
    <location>
        <begin position="20"/>
        <end position="47"/>
    </location>
</feature>